<evidence type="ECO:0000259" key="8">
    <source>
        <dbReference type="PROSITE" id="PS50850"/>
    </source>
</evidence>
<keyword evidence="10" id="KW-1185">Reference proteome</keyword>
<feature type="transmembrane region" description="Helical" evidence="7">
    <location>
        <begin position="239"/>
        <end position="258"/>
    </location>
</feature>
<evidence type="ECO:0000256" key="6">
    <source>
        <dbReference type="SAM" id="MobiDB-lite"/>
    </source>
</evidence>
<feature type="region of interest" description="Disordered" evidence="6">
    <location>
        <begin position="678"/>
        <end position="704"/>
    </location>
</feature>
<sequence length="704" mass="76609">MADHPHTERDERGGIWDRSNVKPDTDHIIDLKQREEDIIGILDDIGFNWTVFIAVSAGFLASSYTIFSSNIIGPALEYVYDAKSHGFYDPGFTIDMVTIGTTTLGMIVFGHLADRLGRKRLYGLELLVIILGTLGMIQSSDGYSSGGGGQTGNHSLNVYAAITAWRGIQGFGIGSEYPLSAVIAAEFSSTDTRGTLMASLFAMQSLGRVLAYVVALGALSRLPDDANDHRVAIDGLWRLVVGISAIPALLAIGLRLTIPETPRYYAGIEKDLKKAERSIDKVRRPADVESPRATVQTHRNAVDAQTNQSDDVDSIHSAVQPTKKQKHKVSTPWLTSARDYLFGKDKGWKHLLGITLLWFLLDIAFYGLGLDSPSTLHRLWLDETPAKVVNCTSTYIAETSTTQYATATLTLANNFVTTLTQVIVPPTITSAPTATLLETVTSAVTTNAPWNQDDGDKCATIGDSLKTTAIRTLLLSSIASIFGSIAAIVVINRFSRRNLLAVTSGILSLLFLVTGFSVWKATERKSNEVSMVFFALTQFMFNLGPNTLTFIIAAESFPTVFRGSFVGVAAAGGKLGALLIRPVMHSIGKDKNSLMGVLFGFSAVMLLMAGIALVPGAILEIQHPRFSADKGSLSRKERHWKSWILEGLRNKSLEEIAPNPDGWLEVDIGSTTVELKNKDETSHPDIELMRPEQGNTNWGQGFTR</sequence>
<evidence type="ECO:0000256" key="2">
    <source>
        <dbReference type="ARBA" id="ARBA00022448"/>
    </source>
</evidence>
<feature type="transmembrane region" description="Helical" evidence="7">
    <location>
        <begin position="531"/>
        <end position="554"/>
    </location>
</feature>
<dbReference type="OrthoDB" id="433512at2759"/>
<feature type="transmembrane region" description="Helical" evidence="7">
    <location>
        <begin position="592"/>
        <end position="618"/>
    </location>
</feature>
<feature type="compositionally biased region" description="Polar residues" evidence="6">
    <location>
        <begin position="693"/>
        <end position="704"/>
    </location>
</feature>
<dbReference type="SUPFAM" id="SSF103473">
    <property type="entry name" value="MFS general substrate transporter"/>
    <property type="match status" value="2"/>
</dbReference>
<feature type="transmembrane region" description="Helical" evidence="7">
    <location>
        <begin position="473"/>
        <end position="494"/>
    </location>
</feature>
<dbReference type="InterPro" id="IPR005828">
    <property type="entry name" value="MFS_sugar_transport-like"/>
</dbReference>
<dbReference type="Gene3D" id="1.20.1250.20">
    <property type="entry name" value="MFS general substrate transporter like domains"/>
    <property type="match status" value="3"/>
</dbReference>
<feature type="domain" description="Major facilitator superfamily (MFS) profile" evidence="8">
    <location>
        <begin position="51"/>
        <end position="627"/>
    </location>
</feature>
<dbReference type="PROSITE" id="PS50850">
    <property type="entry name" value="MFS"/>
    <property type="match status" value="1"/>
</dbReference>
<dbReference type="Proteomes" id="UP000722485">
    <property type="component" value="Unassembled WGS sequence"/>
</dbReference>
<keyword evidence="3 7" id="KW-0812">Transmembrane</keyword>
<feature type="transmembrane region" description="Helical" evidence="7">
    <location>
        <begin position="87"/>
        <end position="109"/>
    </location>
</feature>
<feature type="compositionally biased region" description="Basic and acidic residues" evidence="6">
    <location>
        <begin position="678"/>
        <end position="690"/>
    </location>
</feature>
<comment type="caution">
    <text evidence="9">The sequence shown here is derived from an EMBL/GenBank/DDBJ whole genome shotgun (WGS) entry which is preliminary data.</text>
</comment>
<dbReference type="Pfam" id="PF00083">
    <property type="entry name" value="Sugar_tr"/>
    <property type="match status" value="2"/>
</dbReference>
<feature type="transmembrane region" description="Helical" evidence="7">
    <location>
        <begin position="350"/>
        <end position="370"/>
    </location>
</feature>
<dbReference type="AlphaFoldDB" id="A0A9P5LCE1"/>
<evidence type="ECO:0000256" key="7">
    <source>
        <dbReference type="SAM" id="Phobius"/>
    </source>
</evidence>
<comment type="subcellular location">
    <subcellularLocation>
        <location evidence="1">Membrane</location>
        <topology evidence="1">Multi-pass membrane protein</topology>
    </subcellularLocation>
</comment>
<organism evidence="9 10">
    <name type="scientific">Cylindrodendrum hubeiense</name>
    <dbReference type="NCBI Taxonomy" id="595255"/>
    <lineage>
        <taxon>Eukaryota</taxon>
        <taxon>Fungi</taxon>
        <taxon>Dikarya</taxon>
        <taxon>Ascomycota</taxon>
        <taxon>Pezizomycotina</taxon>
        <taxon>Sordariomycetes</taxon>
        <taxon>Hypocreomycetidae</taxon>
        <taxon>Hypocreales</taxon>
        <taxon>Nectriaceae</taxon>
        <taxon>Cylindrodendrum</taxon>
    </lineage>
</organism>
<feature type="transmembrane region" description="Helical" evidence="7">
    <location>
        <begin position="196"/>
        <end position="219"/>
    </location>
</feature>
<proteinExistence type="predicted"/>
<dbReference type="PROSITE" id="PS00217">
    <property type="entry name" value="SUGAR_TRANSPORT_2"/>
    <property type="match status" value="1"/>
</dbReference>
<keyword evidence="4 7" id="KW-1133">Transmembrane helix</keyword>
<dbReference type="InterPro" id="IPR036259">
    <property type="entry name" value="MFS_trans_sf"/>
</dbReference>
<name>A0A9P5LCE1_9HYPO</name>
<evidence type="ECO:0000256" key="3">
    <source>
        <dbReference type="ARBA" id="ARBA00022692"/>
    </source>
</evidence>
<evidence type="ECO:0000256" key="5">
    <source>
        <dbReference type="ARBA" id="ARBA00023136"/>
    </source>
</evidence>
<evidence type="ECO:0000256" key="4">
    <source>
        <dbReference type="ARBA" id="ARBA00022989"/>
    </source>
</evidence>
<evidence type="ECO:0000313" key="10">
    <source>
        <dbReference type="Proteomes" id="UP000722485"/>
    </source>
</evidence>
<dbReference type="PANTHER" id="PTHR23511:SF34">
    <property type="entry name" value="SYNAPTIC VESICLE GLYCOPROTEIN 2"/>
    <property type="match status" value="1"/>
</dbReference>
<feature type="transmembrane region" description="Helical" evidence="7">
    <location>
        <begin position="121"/>
        <end position="138"/>
    </location>
</feature>
<protein>
    <recommendedName>
        <fullName evidence="8">Major facilitator superfamily (MFS) profile domain-containing protein</fullName>
    </recommendedName>
</protein>
<evidence type="ECO:0000313" key="9">
    <source>
        <dbReference type="EMBL" id="KAF7545322.1"/>
    </source>
</evidence>
<gene>
    <name evidence="9" type="ORF">G7Z17_g9261</name>
</gene>
<dbReference type="InterPro" id="IPR005829">
    <property type="entry name" value="Sugar_transporter_CS"/>
</dbReference>
<dbReference type="InterPro" id="IPR020846">
    <property type="entry name" value="MFS_dom"/>
</dbReference>
<feature type="transmembrane region" description="Helical" evidence="7">
    <location>
        <begin position="500"/>
        <end position="519"/>
    </location>
</feature>
<feature type="transmembrane region" description="Helical" evidence="7">
    <location>
        <begin position="47"/>
        <end position="67"/>
    </location>
</feature>
<feature type="transmembrane region" description="Helical" evidence="7">
    <location>
        <begin position="560"/>
        <end position="580"/>
    </location>
</feature>
<dbReference type="GO" id="GO:0016020">
    <property type="term" value="C:membrane"/>
    <property type="evidence" value="ECO:0007669"/>
    <property type="project" value="UniProtKB-SubCell"/>
</dbReference>
<dbReference type="PANTHER" id="PTHR23511">
    <property type="entry name" value="SYNAPTIC VESICLE GLYCOPROTEIN 2"/>
    <property type="match status" value="1"/>
</dbReference>
<reference evidence="9" key="1">
    <citation type="submission" date="2020-03" db="EMBL/GenBank/DDBJ databases">
        <title>Draft Genome Sequence of Cylindrodendrum hubeiense.</title>
        <authorList>
            <person name="Buettner E."/>
            <person name="Kellner H."/>
        </authorList>
    </citation>
    <scope>NUCLEOTIDE SEQUENCE</scope>
    <source>
        <strain evidence="9">IHI 201604</strain>
    </source>
</reference>
<evidence type="ECO:0000256" key="1">
    <source>
        <dbReference type="ARBA" id="ARBA00004141"/>
    </source>
</evidence>
<feature type="compositionally biased region" description="Polar residues" evidence="6">
    <location>
        <begin position="293"/>
        <end position="309"/>
    </location>
</feature>
<dbReference type="EMBL" id="JAANBB010000259">
    <property type="protein sequence ID" value="KAF7545322.1"/>
    <property type="molecule type" value="Genomic_DNA"/>
</dbReference>
<feature type="region of interest" description="Disordered" evidence="6">
    <location>
        <begin position="283"/>
        <end position="321"/>
    </location>
</feature>
<dbReference type="GO" id="GO:0022857">
    <property type="term" value="F:transmembrane transporter activity"/>
    <property type="evidence" value="ECO:0007669"/>
    <property type="project" value="InterPro"/>
</dbReference>
<accession>A0A9P5LCE1</accession>
<keyword evidence="5 7" id="KW-0472">Membrane</keyword>
<keyword evidence="2" id="KW-0813">Transport</keyword>